<dbReference type="NCBIfam" id="TIGR00269">
    <property type="entry name" value="TIGR00269 family protein"/>
    <property type="match status" value="1"/>
</dbReference>
<organism evidence="10 11">
    <name type="scientific">Paratrimastix pyriformis</name>
    <dbReference type="NCBI Taxonomy" id="342808"/>
    <lineage>
        <taxon>Eukaryota</taxon>
        <taxon>Metamonada</taxon>
        <taxon>Preaxostyla</taxon>
        <taxon>Paratrimastigidae</taxon>
        <taxon>Paratrimastix</taxon>
    </lineage>
</organism>
<dbReference type="InterPro" id="IPR020554">
    <property type="entry name" value="UPF0021_CS"/>
</dbReference>
<comment type="caution">
    <text evidence="10">The sequence shown here is derived from an EMBL/GenBank/DDBJ whole genome shotgun (WGS) entry which is preliminary data.</text>
</comment>
<protein>
    <recommendedName>
        <fullName evidence="6">Cytoplasmic tRNA 2-thiolation protein 1</fullName>
        <ecNumber evidence="6">2.7.7.-</ecNumber>
    </recommendedName>
    <alternativeName>
        <fullName evidence="6">Cytoplasmic tRNA adenylyltransferase 1</fullName>
    </alternativeName>
</protein>
<dbReference type="Gene3D" id="3.40.50.620">
    <property type="entry name" value="HUPs"/>
    <property type="match status" value="1"/>
</dbReference>
<dbReference type="InterPro" id="IPR000541">
    <property type="entry name" value="Ncs6/Tuc1/Ctu1"/>
</dbReference>
<dbReference type="Pfam" id="PF16503">
    <property type="entry name" value="zn-ribbon_14"/>
    <property type="match status" value="1"/>
</dbReference>
<feature type="domain" description="tRNA(Ile)-lysidine/2-thiocytidine synthase N-terminal" evidence="8">
    <location>
        <begin position="51"/>
        <end position="233"/>
    </location>
</feature>
<dbReference type="InterPro" id="IPR035107">
    <property type="entry name" value="tRNA_thiolation_TtcA_Ctu1"/>
</dbReference>
<comment type="similarity">
    <text evidence="6">Belongs to the TtcA family. CTU1/NCS6/ATPBD3 subfamily.</text>
</comment>
<evidence type="ECO:0000259" key="9">
    <source>
        <dbReference type="Pfam" id="PF16503"/>
    </source>
</evidence>
<keyword evidence="1 6" id="KW-0963">Cytoplasm</keyword>
<feature type="compositionally biased region" description="Low complexity" evidence="7">
    <location>
        <begin position="333"/>
        <end position="342"/>
    </location>
</feature>
<evidence type="ECO:0000313" key="11">
    <source>
        <dbReference type="Proteomes" id="UP001141327"/>
    </source>
</evidence>
<dbReference type="Pfam" id="PF01171">
    <property type="entry name" value="ATP_bind_3"/>
    <property type="match status" value="1"/>
</dbReference>
<dbReference type="PROSITE" id="PS01263">
    <property type="entry name" value="UPF0021"/>
    <property type="match status" value="1"/>
</dbReference>
<evidence type="ECO:0000256" key="5">
    <source>
        <dbReference type="ARBA" id="ARBA00022884"/>
    </source>
</evidence>
<dbReference type="InterPro" id="IPR056369">
    <property type="entry name" value="CTU1-like_ATP-bd"/>
</dbReference>
<evidence type="ECO:0000313" key="10">
    <source>
        <dbReference type="EMBL" id="KAJ4453690.1"/>
    </source>
</evidence>
<dbReference type="PANTHER" id="PTHR11807">
    <property type="entry name" value="ATPASES OF THE PP SUPERFAMILY-RELATED"/>
    <property type="match status" value="1"/>
</dbReference>
<feature type="region of interest" description="Disordered" evidence="7">
    <location>
        <begin position="312"/>
        <end position="353"/>
    </location>
</feature>
<dbReference type="EC" id="2.7.7.-" evidence="6"/>
<accession>A0ABQ8UA51</accession>
<proteinExistence type="inferred from homology"/>
<feature type="domain" description="Cytoplasmic tRNA 2-thiolation protein 1 C-terminal" evidence="9">
    <location>
        <begin position="282"/>
        <end position="310"/>
    </location>
</feature>
<dbReference type="SUPFAM" id="SSF52402">
    <property type="entry name" value="Adenine nucleotide alpha hydrolases-like"/>
    <property type="match status" value="1"/>
</dbReference>
<dbReference type="CDD" id="cd01713">
    <property type="entry name" value="CTU1-like"/>
    <property type="match status" value="1"/>
</dbReference>
<dbReference type="PIRSF" id="PIRSF004976">
    <property type="entry name" value="ATPase_YdaO"/>
    <property type="match status" value="1"/>
</dbReference>
<evidence type="ECO:0000256" key="1">
    <source>
        <dbReference type="ARBA" id="ARBA00022490"/>
    </source>
</evidence>
<evidence type="ECO:0000256" key="7">
    <source>
        <dbReference type="SAM" id="MobiDB-lite"/>
    </source>
</evidence>
<keyword evidence="3 6" id="KW-0808">Transferase</keyword>
<keyword evidence="11" id="KW-1185">Reference proteome</keyword>
<keyword evidence="4 6" id="KW-0819">tRNA processing</keyword>
<dbReference type="InterPro" id="IPR032442">
    <property type="entry name" value="CTU1_C"/>
</dbReference>
<evidence type="ECO:0000256" key="4">
    <source>
        <dbReference type="ARBA" id="ARBA00022694"/>
    </source>
</evidence>
<comment type="pathway">
    <text evidence="6">tRNA modification; 5-methoxycarbonylmethyl-2-thiouridine-tRNA biosynthesis.</text>
</comment>
<evidence type="ECO:0000256" key="3">
    <source>
        <dbReference type="ARBA" id="ARBA00022679"/>
    </source>
</evidence>
<dbReference type="PANTHER" id="PTHR11807:SF12">
    <property type="entry name" value="CYTOPLASMIC TRNA 2-THIOLATION PROTEIN 1"/>
    <property type="match status" value="1"/>
</dbReference>
<keyword evidence="2 6" id="KW-0820">tRNA-binding</keyword>
<name>A0ABQ8UA51_9EUKA</name>
<comment type="subcellular location">
    <subcellularLocation>
        <location evidence="6">Cytoplasm</location>
    </subcellularLocation>
</comment>
<gene>
    <name evidence="10" type="ORF">PAPYR_11775</name>
</gene>
<evidence type="ECO:0000256" key="6">
    <source>
        <dbReference type="HAMAP-Rule" id="MF_03053"/>
    </source>
</evidence>
<keyword evidence="5 6" id="KW-0694">RNA-binding</keyword>
<comment type="function">
    <text evidence="6">Plays a central role in 2-thiolation of mcm(5)S(2)U at tRNA wobble positions of tRNA(Lys), tRNA(Glu) and tRNA(Gln). Directly binds tRNAs and probably acts by catalyzing adenylation of tRNAs, an intermediate required for 2-thiolation. It is unclear whether it acts as a sulfurtransferase that transfers sulfur from thiocarboxylated URM1 onto the uridine of tRNAs at wobble position.</text>
</comment>
<feature type="compositionally biased region" description="Low complexity" evidence="7">
    <location>
        <begin position="313"/>
        <end position="323"/>
    </location>
</feature>
<evidence type="ECO:0000256" key="2">
    <source>
        <dbReference type="ARBA" id="ARBA00022555"/>
    </source>
</evidence>
<evidence type="ECO:0000259" key="8">
    <source>
        <dbReference type="Pfam" id="PF01171"/>
    </source>
</evidence>
<dbReference type="Proteomes" id="UP001141327">
    <property type="component" value="Unassembled WGS sequence"/>
</dbReference>
<sequence length="353" mass="39132">MRCARCGSRQIAIKRPRTDRILCKDCFCTEFEEDVHLGIVENHVFTPGDLVAVGVSGGKDSTVLLHVLHTLNARHQYGIQLHLLSADEGISGYRDNSLETVYANARTYELPLTVVAYKELFGWTMNEIHQAIGKKNNCTYCGVLRRKALDVGAQRINATKLAMGHNADDYAETVLMNVCRGDIGRMERCTDMTTGGPESGTVTRVKPLKYVYQKEVVMYAHFKKLLYFSTPCTYAEEAYRGYARTFLNRLHAVLPSAVADIIHAGERLQLADQIKREQPKQRKCQRCGYITSQALCQACALLEGLNTTRSTDVAAAPPAAVPEEVVRPPPPQTSETPDPQSPGDIESTPALRS</sequence>
<dbReference type="EMBL" id="JAPMOS010000227">
    <property type="protein sequence ID" value="KAJ4453690.1"/>
    <property type="molecule type" value="Genomic_DNA"/>
</dbReference>
<dbReference type="HAMAP" id="MF_03053">
    <property type="entry name" value="CTU1"/>
    <property type="match status" value="1"/>
</dbReference>
<dbReference type="InterPro" id="IPR011063">
    <property type="entry name" value="TilS/TtcA_N"/>
</dbReference>
<reference evidence="10" key="1">
    <citation type="journal article" date="2022" name="bioRxiv">
        <title>Genomics of Preaxostyla Flagellates Illuminates Evolutionary Transitions and the Path Towards Mitochondrial Loss.</title>
        <authorList>
            <person name="Novak L.V.F."/>
            <person name="Treitli S.C."/>
            <person name="Pyrih J."/>
            <person name="Halakuc P."/>
            <person name="Pipaliya S.V."/>
            <person name="Vacek V."/>
            <person name="Brzon O."/>
            <person name="Soukal P."/>
            <person name="Eme L."/>
            <person name="Dacks J.B."/>
            <person name="Karnkowska A."/>
            <person name="Elias M."/>
            <person name="Hampl V."/>
        </authorList>
    </citation>
    <scope>NUCLEOTIDE SEQUENCE</scope>
    <source>
        <strain evidence="10">RCP-MX</strain>
    </source>
</reference>
<dbReference type="InterPro" id="IPR014729">
    <property type="entry name" value="Rossmann-like_a/b/a_fold"/>
</dbReference>